<evidence type="ECO:0000313" key="3">
    <source>
        <dbReference type="Proteomes" id="UP000214684"/>
    </source>
</evidence>
<protein>
    <submittedName>
        <fullName evidence="2">Uncharacterized protein</fullName>
    </submittedName>
</protein>
<dbReference type="RefSeq" id="WP_089477949.1">
    <property type="nucleotide sequence ID" value="NZ_MUGS01000003.1"/>
</dbReference>
<keyword evidence="3" id="KW-1185">Reference proteome</keyword>
<comment type="caution">
    <text evidence="2">The sequence shown here is derived from an EMBL/GenBank/DDBJ whole genome shotgun (WGS) entry which is preliminary data.</text>
</comment>
<feature type="region of interest" description="Disordered" evidence="1">
    <location>
        <begin position="55"/>
        <end position="74"/>
    </location>
</feature>
<feature type="non-terminal residue" evidence="2">
    <location>
        <position position="1"/>
    </location>
</feature>
<gene>
    <name evidence="2" type="ORF">B0A64_02380</name>
</gene>
<dbReference type="EMBL" id="MUGS01000003">
    <property type="protein sequence ID" value="OXG09193.1"/>
    <property type="molecule type" value="Genomic_DNA"/>
</dbReference>
<evidence type="ECO:0000313" key="2">
    <source>
        <dbReference type="EMBL" id="OXG09193.1"/>
    </source>
</evidence>
<dbReference type="Proteomes" id="UP000214684">
    <property type="component" value="Unassembled WGS sequence"/>
</dbReference>
<proteinExistence type="predicted"/>
<evidence type="ECO:0000256" key="1">
    <source>
        <dbReference type="SAM" id="MobiDB-lite"/>
    </source>
</evidence>
<organism evidence="2 3">
    <name type="scientific">Flavobacterium araucananum</name>
    <dbReference type="NCBI Taxonomy" id="946678"/>
    <lineage>
        <taxon>Bacteria</taxon>
        <taxon>Pseudomonadati</taxon>
        <taxon>Bacteroidota</taxon>
        <taxon>Flavobacteriia</taxon>
        <taxon>Flavobacteriales</taxon>
        <taxon>Flavobacteriaceae</taxon>
        <taxon>Flavobacterium</taxon>
    </lineage>
</organism>
<name>A0A227PI23_9FLAO</name>
<sequence length="263" mass="30473">AFTNWFTQLQDEEKIFNISQNKFTSLDKIEKVNLRQIENHPNVYFGMMSTGNFGSRRNLKDSRNNSRRENPKRIEEGEEQENYFLLGFKTNGNIDLIIQNAGRGIKSLHLKNYLDKYILTYLNSINIAKEFKIVEGAVISSEDMMIDRLDRVTKTKIFIDKSILGEDGLNLANRTLQAREELVIDVRAQKGQDIRDLLTDVRQKLVYNTKIDKIWIEGKDNNGNINQFYLDKIQKSTFVTIDIEIATGSLVGESMKRELLKLL</sequence>
<reference evidence="2 3" key="1">
    <citation type="submission" date="2016-11" db="EMBL/GenBank/DDBJ databases">
        <title>Whole genomes of Flavobacteriaceae.</title>
        <authorList>
            <person name="Stine C."/>
            <person name="Li C."/>
            <person name="Tadesse D."/>
        </authorList>
    </citation>
    <scope>NUCLEOTIDE SEQUENCE [LARGE SCALE GENOMIC DNA]</scope>
    <source>
        <strain evidence="2 3">DSM 24704</strain>
    </source>
</reference>
<dbReference type="AlphaFoldDB" id="A0A227PI23"/>
<feature type="compositionally biased region" description="Basic and acidic residues" evidence="1">
    <location>
        <begin position="58"/>
        <end position="74"/>
    </location>
</feature>
<accession>A0A227PI23</accession>